<feature type="domain" description="UDENN" evidence="2">
    <location>
        <begin position="133"/>
        <end position="621"/>
    </location>
</feature>
<dbReference type="PANTHER" id="PTHR13677:SF0">
    <property type="entry name" value="LD41638P"/>
    <property type="match status" value="1"/>
</dbReference>
<evidence type="ECO:0000256" key="1">
    <source>
        <dbReference type="ARBA" id="ARBA00007159"/>
    </source>
</evidence>
<dbReference type="Gene3D" id="3.40.50.11500">
    <property type="match status" value="1"/>
</dbReference>
<dbReference type="OrthoDB" id="10265409at2759"/>
<evidence type="ECO:0000259" key="2">
    <source>
        <dbReference type="PROSITE" id="PS50211"/>
    </source>
</evidence>
<dbReference type="AlphaFoldDB" id="A0A8J2RSF6"/>
<evidence type="ECO:0000313" key="3">
    <source>
        <dbReference type="EMBL" id="CAH0104984.1"/>
    </source>
</evidence>
<dbReference type="GO" id="GO:0005085">
    <property type="term" value="F:guanyl-nucleotide exchange factor activity"/>
    <property type="evidence" value="ECO:0007669"/>
    <property type="project" value="InterPro"/>
</dbReference>
<dbReference type="InterPro" id="IPR024224">
    <property type="entry name" value="DENND6"/>
</dbReference>
<dbReference type="Proteomes" id="UP000789390">
    <property type="component" value="Unassembled WGS sequence"/>
</dbReference>
<gene>
    <name evidence="3" type="ORF">DGAL_LOCUS7916</name>
</gene>
<sequence length="699" mass="79162">MTTRCLCRETTFSHQIPLFSIQCRSIISHRFRNFLLILVRSLPPTMATPVENNKIEPENSDSDTDFLSDVEEVDHMKILSSSGADQLQFVDTYFQREATSLLADTTDYYNSTCDDSSLNTSLLPWERLADWIHCFCVVTFDLEIGQMIEEIYPSHVTLSEQDKTNICYLAFPDSNSGCMGDTQFHFRIRQNPVNGDISTRSSQVDLSSTNTIPKSHSRYNQLCPPAFRTDSSYWWGFAYFRQVKDKNLRRGYFQKSLVIVTRLPFVELFQELMAVIAPEFFDKGSICLEISAKEIDQWPRPVPGIVLNLPLLGTLFQVRIPSFSAAASPSFATSLTGSPTKTSTNSLLRRRCLIATDVDLYSALAPLLPHLQMLWELLLCGEPLVVMATSPSICSHVVQALVNLIHPLQYCLDYRPFFTIHDSEFKEYTGRTSDPPPPVLLGVTNPFFAKALQHWPHIIRIGGEIPSSSAGLKIRPTKSNLPGSSKLSECKPGVYTSYKSHLTRDKALLKLIAKGTQTRRPNQVQSALMRRHFLELTQSFIIPLERYFARLMPLQKSISPYKAVPGLSPFKAEEFLASVEHCGPQLTTGVKGDWAGLYRRFLRTPNFESWSQQRHQEANKKLRALQMEALSQSDMTSWLQGKREVEVVDMVLRLREKLNVALAEETLPVSPQTRLHLQGQLDTVLQSLPEDLRSVLKAS</sequence>
<dbReference type="InterPro" id="IPR043153">
    <property type="entry name" value="DENN_C"/>
</dbReference>
<accession>A0A8J2RSF6</accession>
<comment type="similarity">
    <text evidence="1">Belongs to the DENND6 family.</text>
</comment>
<evidence type="ECO:0000313" key="4">
    <source>
        <dbReference type="Proteomes" id="UP000789390"/>
    </source>
</evidence>
<dbReference type="PANTHER" id="PTHR13677">
    <property type="entry name" value="LD41638P"/>
    <property type="match status" value="1"/>
</dbReference>
<protein>
    <recommendedName>
        <fullName evidence="2">UDENN domain-containing protein</fullName>
    </recommendedName>
</protein>
<dbReference type="Pfam" id="PF09794">
    <property type="entry name" value="Avl9"/>
    <property type="match status" value="1"/>
</dbReference>
<keyword evidence="4" id="KW-1185">Reference proteome</keyword>
<dbReference type="PROSITE" id="PS50211">
    <property type="entry name" value="DENN"/>
    <property type="match status" value="1"/>
</dbReference>
<proteinExistence type="inferred from homology"/>
<reference evidence="3" key="1">
    <citation type="submission" date="2021-11" db="EMBL/GenBank/DDBJ databases">
        <authorList>
            <person name="Schell T."/>
        </authorList>
    </citation>
    <scope>NUCLEOTIDE SEQUENCE</scope>
    <source>
        <strain evidence="3">M5</strain>
    </source>
</reference>
<comment type="caution">
    <text evidence="3">The sequence shown here is derived from an EMBL/GenBank/DDBJ whole genome shotgun (WGS) entry which is preliminary data.</text>
</comment>
<name>A0A8J2RSF6_9CRUS</name>
<dbReference type="InterPro" id="IPR018307">
    <property type="entry name" value="ABL9/DENND6_dom"/>
</dbReference>
<dbReference type="InterPro" id="IPR037516">
    <property type="entry name" value="Tripartite_DENN"/>
</dbReference>
<dbReference type="GO" id="GO:0055037">
    <property type="term" value="C:recycling endosome"/>
    <property type="evidence" value="ECO:0007669"/>
    <property type="project" value="TreeGrafter"/>
</dbReference>
<organism evidence="3 4">
    <name type="scientific">Daphnia galeata</name>
    <dbReference type="NCBI Taxonomy" id="27404"/>
    <lineage>
        <taxon>Eukaryota</taxon>
        <taxon>Metazoa</taxon>
        <taxon>Ecdysozoa</taxon>
        <taxon>Arthropoda</taxon>
        <taxon>Crustacea</taxon>
        <taxon>Branchiopoda</taxon>
        <taxon>Diplostraca</taxon>
        <taxon>Cladocera</taxon>
        <taxon>Anomopoda</taxon>
        <taxon>Daphniidae</taxon>
        <taxon>Daphnia</taxon>
    </lineage>
</organism>
<dbReference type="EMBL" id="CAKKLH010000163">
    <property type="protein sequence ID" value="CAH0104984.1"/>
    <property type="molecule type" value="Genomic_DNA"/>
</dbReference>